<reference evidence="2 3" key="1">
    <citation type="submission" date="2017-10" db="EMBL/GenBank/DDBJ databases">
        <title>Nyctiphanis sp. nov., isolated from the stomach of the euphausiid Nyctiphanes simplex (Hansen, 1911) in the Gulf of California.</title>
        <authorList>
            <person name="Gomez-Gil B."/>
            <person name="Aguilar-Mendez M."/>
            <person name="Lopez-Cortes A."/>
            <person name="Gomez-Gutierrez J."/>
            <person name="Roque A."/>
            <person name="Lang E."/>
            <person name="Gonzalez-Castillo A."/>
        </authorList>
    </citation>
    <scope>NUCLEOTIDE SEQUENCE [LARGE SCALE GENOMIC DNA]</scope>
    <source>
        <strain evidence="2 3">CAIM 600</strain>
    </source>
</reference>
<evidence type="ECO:0000313" key="3">
    <source>
        <dbReference type="Proteomes" id="UP000290287"/>
    </source>
</evidence>
<accession>A0A4V1LT48</accession>
<evidence type="ECO:0000313" key="2">
    <source>
        <dbReference type="EMBL" id="RXJ73948.1"/>
    </source>
</evidence>
<dbReference type="RefSeq" id="WP_129121622.1">
    <property type="nucleotide sequence ID" value="NZ_PEIB01000005.1"/>
</dbReference>
<sequence>MRVMEKALTTLTLMFSLTSANLFAATLMISVEVKDRIHTVERMWVIEQNFPPFEHGLDQGKYIIINITDIDGNSIVWDKIPDPTVMRGVLDINIPNSTHGEYEADLAAYTLRYRYEPGMHLVTITELDTTQPMTRRSNTGFAPPKKVIEERILLE</sequence>
<dbReference type="OrthoDB" id="9845698at2"/>
<keyword evidence="3" id="KW-1185">Reference proteome</keyword>
<organism evidence="2 3">
    <name type="scientific">Veronia nyctiphanis</name>
    <dbReference type="NCBI Taxonomy" id="1278244"/>
    <lineage>
        <taxon>Bacteria</taxon>
        <taxon>Pseudomonadati</taxon>
        <taxon>Pseudomonadota</taxon>
        <taxon>Gammaproteobacteria</taxon>
        <taxon>Vibrionales</taxon>
        <taxon>Vibrionaceae</taxon>
        <taxon>Veronia</taxon>
    </lineage>
</organism>
<proteinExistence type="predicted"/>
<keyword evidence="1" id="KW-0732">Signal</keyword>
<dbReference type="Proteomes" id="UP000290287">
    <property type="component" value="Unassembled WGS sequence"/>
</dbReference>
<feature type="signal peptide" evidence="1">
    <location>
        <begin position="1"/>
        <end position="24"/>
    </location>
</feature>
<gene>
    <name evidence="2" type="ORF">CS022_06615</name>
</gene>
<dbReference type="EMBL" id="PEIB01000005">
    <property type="protein sequence ID" value="RXJ73948.1"/>
    <property type="molecule type" value="Genomic_DNA"/>
</dbReference>
<evidence type="ECO:0000256" key="1">
    <source>
        <dbReference type="SAM" id="SignalP"/>
    </source>
</evidence>
<comment type="caution">
    <text evidence="2">The sequence shown here is derived from an EMBL/GenBank/DDBJ whole genome shotgun (WGS) entry which is preliminary data.</text>
</comment>
<feature type="chain" id="PRO_5020929598" evidence="1">
    <location>
        <begin position="25"/>
        <end position="155"/>
    </location>
</feature>
<name>A0A4V1LT48_9GAMM</name>
<dbReference type="AlphaFoldDB" id="A0A4V1LT48"/>
<protein>
    <submittedName>
        <fullName evidence="2">Uncharacterized protein</fullName>
    </submittedName>
</protein>